<reference evidence="12 13" key="1">
    <citation type="submission" date="2024-02" db="EMBL/GenBank/DDBJ databases">
        <title>Lysinimicrobium sediminis NBRC 112286.</title>
        <authorList>
            <person name="Ichikawa N."/>
            <person name="Katano-Makiyama Y."/>
            <person name="Hidaka K."/>
        </authorList>
    </citation>
    <scope>NUCLEOTIDE SEQUENCE [LARGE SCALE GENOMIC DNA]</scope>
    <source>
        <strain evidence="12 13">NBRC 112286</strain>
    </source>
</reference>
<dbReference type="HAMAP" id="MF_00173">
    <property type="entry name" value="Arg_repressor"/>
    <property type="match status" value="1"/>
</dbReference>
<dbReference type="InterPro" id="IPR036251">
    <property type="entry name" value="Arg_repress_C_sf"/>
</dbReference>
<dbReference type="NCBIfam" id="TIGR01529">
    <property type="entry name" value="argR_whole"/>
    <property type="match status" value="1"/>
</dbReference>
<evidence type="ECO:0000256" key="1">
    <source>
        <dbReference type="ARBA" id="ARBA00004496"/>
    </source>
</evidence>
<dbReference type="InterPro" id="IPR036388">
    <property type="entry name" value="WH-like_DNA-bd_sf"/>
</dbReference>
<dbReference type="Pfam" id="PF01316">
    <property type="entry name" value="Arg_repressor"/>
    <property type="match status" value="1"/>
</dbReference>
<keyword evidence="8" id="KW-0028">Amino-acid biosynthesis</keyword>
<evidence type="ECO:0000256" key="9">
    <source>
        <dbReference type="NCBIfam" id="TIGR01529"/>
    </source>
</evidence>
<protein>
    <recommendedName>
        <fullName evidence="8 9">Arginine repressor</fullName>
    </recommendedName>
</protein>
<dbReference type="Pfam" id="PF02863">
    <property type="entry name" value="Arg_repressor_C"/>
    <property type="match status" value="1"/>
</dbReference>
<organism evidence="12 13">
    <name type="scientific">Demequina sediminis</name>
    <dbReference type="NCBI Taxonomy" id="1930058"/>
    <lineage>
        <taxon>Bacteria</taxon>
        <taxon>Bacillati</taxon>
        <taxon>Actinomycetota</taxon>
        <taxon>Actinomycetes</taxon>
        <taxon>Micrococcales</taxon>
        <taxon>Demequinaceae</taxon>
        <taxon>Demequina</taxon>
    </lineage>
</organism>
<feature type="domain" description="Arginine repressor DNA-binding" evidence="10">
    <location>
        <begin position="14"/>
        <end position="75"/>
    </location>
</feature>
<evidence type="ECO:0000313" key="12">
    <source>
        <dbReference type="EMBL" id="GAA5520000.1"/>
    </source>
</evidence>
<keyword evidence="7 8" id="KW-0804">Transcription</keyword>
<comment type="function">
    <text evidence="8">Regulates arginine biosynthesis genes.</text>
</comment>
<dbReference type="PANTHER" id="PTHR34471">
    <property type="entry name" value="ARGININE REPRESSOR"/>
    <property type="match status" value="1"/>
</dbReference>
<evidence type="ECO:0000259" key="10">
    <source>
        <dbReference type="Pfam" id="PF01316"/>
    </source>
</evidence>
<evidence type="ECO:0000256" key="6">
    <source>
        <dbReference type="ARBA" id="ARBA00023125"/>
    </source>
</evidence>
<comment type="similarity">
    <text evidence="2 8">Belongs to the ArgR family.</text>
</comment>
<keyword evidence="4 8" id="KW-0678">Repressor</keyword>
<comment type="caution">
    <text evidence="12">The sequence shown here is derived from an EMBL/GenBank/DDBJ whole genome shotgun (WGS) entry which is preliminary data.</text>
</comment>
<dbReference type="InterPro" id="IPR020900">
    <property type="entry name" value="Arg_repress_DNA-bd"/>
</dbReference>
<dbReference type="SUPFAM" id="SSF55252">
    <property type="entry name" value="C-terminal domain of arginine repressor"/>
    <property type="match status" value="1"/>
</dbReference>
<dbReference type="InterPro" id="IPR001669">
    <property type="entry name" value="Arg_repress"/>
</dbReference>
<dbReference type="InterPro" id="IPR020899">
    <property type="entry name" value="Arg_repress_C"/>
</dbReference>
<evidence type="ECO:0000256" key="2">
    <source>
        <dbReference type="ARBA" id="ARBA00008316"/>
    </source>
</evidence>
<keyword evidence="5 8" id="KW-0805">Transcription regulation</keyword>
<sequence>MAGLAMSAHSVPHTKAARQALVRHLIETESVESQNQLAALLEREGLHATQATLSRDLVEIGAIKVRGVDGKLTYATQALLESIEDTGARLNRLCAELLHSAAGSANLTVLRTPEGAAQFLAMAIDSHDDPDLLGTVAGDDTILVIAADPLGGERLATKFLDRASGLHH</sequence>
<evidence type="ECO:0000256" key="5">
    <source>
        <dbReference type="ARBA" id="ARBA00023015"/>
    </source>
</evidence>
<dbReference type="SUPFAM" id="SSF46785">
    <property type="entry name" value="Winged helix' DNA-binding domain"/>
    <property type="match status" value="1"/>
</dbReference>
<accession>A0ABP9WJI5</accession>
<keyword evidence="6 8" id="KW-0238">DNA-binding</keyword>
<dbReference type="PANTHER" id="PTHR34471:SF1">
    <property type="entry name" value="ARGININE REPRESSOR"/>
    <property type="match status" value="1"/>
</dbReference>
<evidence type="ECO:0000256" key="4">
    <source>
        <dbReference type="ARBA" id="ARBA00022491"/>
    </source>
</evidence>
<proteinExistence type="inferred from homology"/>
<gene>
    <name evidence="8 12" type="primary">argR</name>
    <name evidence="12" type="ORF">Lsed01_02461</name>
</gene>
<dbReference type="EMBL" id="BAABRR010000017">
    <property type="protein sequence ID" value="GAA5520000.1"/>
    <property type="molecule type" value="Genomic_DNA"/>
</dbReference>
<dbReference type="PRINTS" id="PR01467">
    <property type="entry name" value="ARGREPRESSOR"/>
</dbReference>
<name>A0ABP9WJI5_9MICO</name>
<comment type="subcellular location">
    <subcellularLocation>
        <location evidence="1 8">Cytoplasm</location>
    </subcellularLocation>
</comment>
<keyword evidence="3 8" id="KW-0963">Cytoplasm</keyword>
<feature type="domain" description="Arginine repressor C-terminal" evidence="11">
    <location>
        <begin position="95"/>
        <end position="159"/>
    </location>
</feature>
<keyword evidence="13" id="KW-1185">Reference proteome</keyword>
<dbReference type="Gene3D" id="1.10.10.10">
    <property type="entry name" value="Winged helix-like DNA-binding domain superfamily/Winged helix DNA-binding domain"/>
    <property type="match status" value="1"/>
</dbReference>
<evidence type="ECO:0000256" key="8">
    <source>
        <dbReference type="HAMAP-Rule" id="MF_00173"/>
    </source>
</evidence>
<keyword evidence="8" id="KW-0055">Arginine biosynthesis</keyword>
<dbReference type="Gene3D" id="3.30.1360.40">
    <property type="match status" value="1"/>
</dbReference>
<comment type="pathway">
    <text evidence="8">Amino-acid biosynthesis; L-arginine biosynthesis [regulation].</text>
</comment>
<evidence type="ECO:0000256" key="7">
    <source>
        <dbReference type="ARBA" id="ARBA00023163"/>
    </source>
</evidence>
<evidence type="ECO:0000313" key="13">
    <source>
        <dbReference type="Proteomes" id="UP001426770"/>
    </source>
</evidence>
<evidence type="ECO:0000256" key="3">
    <source>
        <dbReference type="ARBA" id="ARBA00022490"/>
    </source>
</evidence>
<evidence type="ECO:0000259" key="11">
    <source>
        <dbReference type="Pfam" id="PF02863"/>
    </source>
</evidence>
<dbReference type="InterPro" id="IPR036390">
    <property type="entry name" value="WH_DNA-bd_sf"/>
</dbReference>
<dbReference type="Proteomes" id="UP001426770">
    <property type="component" value="Unassembled WGS sequence"/>
</dbReference>